<sequence length="441" mass="51422">MYTKPLFLTRKLHFLFHLNPDFPIPLIHWTNNLLVYDRKGGLGMGQQIEEVKSAEKEISLCKLRINELEKEIKSMKESEKNLYDSLVAQTKELQQTKLSLQESRQQIISLHQTLDKMEASSLTSSVDDLSRATSKAKMLTQELNSLKTQLNSTRRAEENNQKALEDLALALKEVRTEANEAKDKLEKSNDQVKNLKLKLQNMEAMYNEAKNEAETFKYISERLTLEAEENLLQWNMKEIGFVDCMKKLEDERNAAQEENKTLLESLTEAQNMYRKAMEENEELRDNKKQVENESRKVNGSTNFEIIREWKLLFCEEQSNKHKDGKEQNKKPKQHKFSTPCLNLKFPYKVKDVEDEAKQLMKESDEESVSELSDLLRGSIFDVAETPKAGEQDPKNAAFDAIGEEYYHIETGHFYEEHDRTSRKKRALLGRFTDLIKIRSFH</sequence>
<dbReference type="PANTHER" id="PTHR35164:SF9">
    <property type="entry name" value="EXPRESSED PROTEIN"/>
    <property type="match status" value="1"/>
</dbReference>
<protein>
    <submittedName>
        <fullName evidence="2">Uncharacterized protein</fullName>
    </submittedName>
</protein>
<keyword evidence="1" id="KW-0175">Coiled coil</keyword>
<reference evidence="2" key="1">
    <citation type="submission" date="2023-05" db="EMBL/GenBank/DDBJ databases">
        <title>Genome and transcriptome analyses reveal genes involved in the formation of fine ridges on petal epidermal cells in Hibiscus trionum.</title>
        <authorList>
            <person name="Koshimizu S."/>
            <person name="Masuda S."/>
            <person name="Ishii T."/>
            <person name="Shirasu K."/>
            <person name="Hoshino A."/>
            <person name="Arita M."/>
        </authorList>
    </citation>
    <scope>NUCLEOTIDE SEQUENCE</scope>
    <source>
        <strain evidence="2">Hamamatsu line</strain>
    </source>
</reference>
<evidence type="ECO:0000313" key="3">
    <source>
        <dbReference type="Proteomes" id="UP001165190"/>
    </source>
</evidence>
<dbReference type="OrthoDB" id="774313at2759"/>
<dbReference type="AlphaFoldDB" id="A0A9W7MD47"/>
<feature type="coiled-coil region" evidence="1">
    <location>
        <begin position="245"/>
        <end position="300"/>
    </location>
</feature>
<proteinExistence type="predicted"/>
<feature type="coiled-coil region" evidence="1">
    <location>
        <begin position="51"/>
        <end position="212"/>
    </location>
</feature>
<organism evidence="2 3">
    <name type="scientific">Hibiscus trionum</name>
    <name type="common">Flower of an hour</name>
    <dbReference type="NCBI Taxonomy" id="183268"/>
    <lineage>
        <taxon>Eukaryota</taxon>
        <taxon>Viridiplantae</taxon>
        <taxon>Streptophyta</taxon>
        <taxon>Embryophyta</taxon>
        <taxon>Tracheophyta</taxon>
        <taxon>Spermatophyta</taxon>
        <taxon>Magnoliopsida</taxon>
        <taxon>eudicotyledons</taxon>
        <taxon>Gunneridae</taxon>
        <taxon>Pentapetalae</taxon>
        <taxon>rosids</taxon>
        <taxon>malvids</taxon>
        <taxon>Malvales</taxon>
        <taxon>Malvaceae</taxon>
        <taxon>Malvoideae</taxon>
        <taxon>Hibiscus</taxon>
    </lineage>
</organism>
<dbReference type="Proteomes" id="UP001165190">
    <property type="component" value="Unassembled WGS sequence"/>
</dbReference>
<dbReference type="EMBL" id="BSYR01000034">
    <property type="protein sequence ID" value="GMI99422.1"/>
    <property type="molecule type" value="Genomic_DNA"/>
</dbReference>
<evidence type="ECO:0000313" key="2">
    <source>
        <dbReference type="EMBL" id="GMI99422.1"/>
    </source>
</evidence>
<keyword evidence="3" id="KW-1185">Reference proteome</keyword>
<comment type="caution">
    <text evidence="2">The sequence shown here is derived from an EMBL/GenBank/DDBJ whole genome shotgun (WGS) entry which is preliminary data.</text>
</comment>
<name>A0A9W7MD47_HIBTR</name>
<accession>A0A9W7MD47</accession>
<dbReference type="PANTHER" id="PTHR35164">
    <property type="entry name" value="EXPRESSED PROTEIN"/>
    <property type="match status" value="1"/>
</dbReference>
<gene>
    <name evidence="2" type="ORF">HRI_003611500</name>
</gene>
<evidence type="ECO:0000256" key="1">
    <source>
        <dbReference type="SAM" id="Coils"/>
    </source>
</evidence>